<evidence type="ECO:0000313" key="1">
    <source>
        <dbReference type="EMBL" id="GFO44177.1"/>
    </source>
</evidence>
<reference evidence="1 2" key="1">
    <citation type="journal article" date="2021" name="Elife">
        <title>Chloroplast acquisition without the gene transfer in kleptoplastic sea slugs, Plakobranchus ocellatus.</title>
        <authorList>
            <person name="Maeda T."/>
            <person name="Takahashi S."/>
            <person name="Yoshida T."/>
            <person name="Shimamura S."/>
            <person name="Takaki Y."/>
            <person name="Nagai Y."/>
            <person name="Toyoda A."/>
            <person name="Suzuki Y."/>
            <person name="Arimoto A."/>
            <person name="Ishii H."/>
            <person name="Satoh N."/>
            <person name="Nishiyama T."/>
            <person name="Hasebe M."/>
            <person name="Maruyama T."/>
            <person name="Minagawa J."/>
            <person name="Obokata J."/>
            <person name="Shigenobu S."/>
        </authorList>
    </citation>
    <scope>NUCLEOTIDE SEQUENCE [LARGE SCALE GENOMIC DNA]</scope>
</reference>
<dbReference type="Proteomes" id="UP000735302">
    <property type="component" value="Unassembled WGS sequence"/>
</dbReference>
<dbReference type="AlphaFoldDB" id="A0AAV4DIT7"/>
<gene>
    <name evidence="1" type="ORF">PoB_007068200</name>
</gene>
<accession>A0AAV4DIT7</accession>
<protein>
    <submittedName>
        <fullName evidence="1">Reverse transcriptase</fullName>
    </submittedName>
</protein>
<dbReference type="GO" id="GO:0003964">
    <property type="term" value="F:RNA-directed DNA polymerase activity"/>
    <property type="evidence" value="ECO:0007669"/>
    <property type="project" value="UniProtKB-KW"/>
</dbReference>
<keyword evidence="1" id="KW-0548">Nucleotidyltransferase</keyword>
<comment type="caution">
    <text evidence="1">The sequence shown here is derived from an EMBL/GenBank/DDBJ whole genome shotgun (WGS) entry which is preliminary data.</text>
</comment>
<keyword evidence="1" id="KW-0695">RNA-directed DNA polymerase</keyword>
<organism evidence="1 2">
    <name type="scientific">Plakobranchus ocellatus</name>
    <dbReference type="NCBI Taxonomy" id="259542"/>
    <lineage>
        <taxon>Eukaryota</taxon>
        <taxon>Metazoa</taxon>
        <taxon>Spiralia</taxon>
        <taxon>Lophotrochozoa</taxon>
        <taxon>Mollusca</taxon>
        <taxon>Gastropoda</taxon>
        <taxon>Heterobranchia</taxon>
        <taxon>Euthyneura</taxon>
        <taxon>Panpulmonata</taxon>
        <taxon>Sacoglossa</taxon>
        <taxon>Placobranchoidea</taxon>
        <taxon>Plakobranchidae</taxon>
        <taxon>Plakobranchus</taxon>
    </lineage>
</organism>
<name>A0AAV4DIT7_9GAST</name>
<proteinExistence type="predicted"/>
<keyword evidence="1" id="KW-0808">Transferase</keyword>
<sequence length="117" mass="13727">MARFEGVVFSLKQVGICQKKTKPERETHENFFKDQFQFAKQLFQQLRSGILTVHKKKLETHRCKTYSDHSDPEREKRLEDIDGLVWPSAPGVKFNNKPPTLNEVNSVVEKARGKFWH</sequence>
<dbReference type="EMBL" id="BLXT01007928">
    <property type="protein sequence ID" value="GFO44177.1"/>
    <property type="molecule type" value="Genomic_DNA"/>
</dbReference>
<evidence type="ECO:0000313" key="2">
    <source>
        <dbReference type="Proteomes" id="UP000735302"/>
    </source>
</evidence>
<keyword evidence="2" id="KW-1185">Reference proteome</keyword>